<dbReference type="PANTHER" id="PTHR24096:SF257">
    <property type="entry name" value="ACYL-COA SYNTHETASE 7"/>
    <property type="match status" value="1"/>
</dbReference>
<dbReference type="Gene3D" id="3.30.300.30">
    <property type="match status" value="1"/>
</dbReference>
<reference evidence="3 4" key="1">
    <citation type="submission" date="2020-01" db="EMBL/GenBank/DDBJ databases">
        <authorList>
            <person name="Gupta K D."/>
        </authorList>
    </citation>
    <scope>NUCLEOTIDE SEQUENCE [LARGE SCALE GENOMIC DNA]</scope>
</reference>
<dbReference type="Pfam" id="PF13193">
    <property type="entry name" value="AMP-binding_C"/>
    <property type="match status" value="1"/>
</dbReference>
<evidence type="ECO:0008006" key="5">
    <source>
        <dbReference type="Google" id="ProtNLM"/>
    </source>
</evidence>
<dbReference type="InterPro" id="IPR025110">
    <property type="entry name" value="AMP-bd_C"/>
</dbReference>
<dbReference type="SUPFAM" id="SSF56801">
    <property type="entry name" value="Acetyl-CoA synthetase-like"/>
    <property type="match status" value="1"/>
</dbReference>
<evidence type="ECO:0000259" key="1">
    <source>
        <dbReference type="Pfam" id="PF00501"/>
    </source>
</evidence>
<dbReference type="OrthoDB" id="1898221at2759"/>
<dbReference type="PROSITE" id="PS00455">
    <property type="entry name" value="AMP_BINDING"/>
    <property type="match status" value="1"/>
</dbReference>
<name>A0A8S0VUW1_CYCAE</name>
<proteinExistence type="predicted"/>
<dbReference type="InterPro" id="IPR045851">
    <property type="entry name" value="AMP-bd_C_sf"/>
</dbReference>
<keyword evidence="4" id="KW-1185">Reference proteome</keyword>
<feature type="domain" description="AMP-dependent synthetase/ligase" evidence="1">
    <location>
        <begin position="29"/>
        <end position="427"/>
    </location>
</feature>
<dbReference type="GO" id="GO:0016405">
    <property type="term" value="F:CoA-ligase activity"/>
    <property type="evidence" value="ECO:0007669"/>
    <property type="project" value="TreeGrafter"/>
</dbReference>
<gene>
    <name evidence="3" type="ORF">AAE3_LOCUS5013</name>
</gene>
<dbReference type="InterPro" id="IPR000873">
    <property type="entry name" value="AMP-dep_synth/lig_dom"/>
</dbReference>
<accession>A0A8S0VUW1</accession>
<organism evidence="3 4">
    <name type="scientific">Cyclocybe aegerita</name>
    <name type="common">Black poplar mushroom</name>
    <name type="synonym">Agrocybe aegerita</name>
    <dbReference type="NCBI Taxonomy" id="1973307"/>
    <lineage>
        <taxon>Eukaryota</taxon>
        <taxon>Fungi</taxon>
        <taxon>Dikarya</taxon>
        <taxon>Basidiomycota</taxon>
        <taxon>Agaricomycotina</taxon>
        <taxon>Agaricomycetes</taxon>
        <taxon>Agaricomycetidae</taxon>
        <taxon>Agaricales</taxon>
        <taxon>Agaricineae</taxon>
        <taxon>Bolbitiaceae</taxon>
        <taxon>Cyclocybe</taxon>
    </lineage>
</organism>
<dbReference type="Proteomes" id="UP000467700">
    <property type="component" value="Unassembled WGS sequence"/>
</dbReference>
<evidence type="ECO:0000313" key="4">
    <source>
        <dbReference type="Proteomes" id="UP000467700"/>
    </source>
</evidence>
<evidence type="ECO:0000259" key="2">
    <source>
        <dbReference type="Pfam" id="PF13193"/>
    </source>
</evidence>
<dbReference type="EMBL" id="CACVBS010000037">
    <property type="protein sequence ID" value="CAA7262800.1"/>
    <property type="molecule type" value="Genomic_DNA"/>
</dbReference>
<dbReference type="Pfam" id="PF00501">
    <property type="entry name" value="AMP-binding"/>
    <property type="match status" value="1"/>
</dbReference>
<dbReference type="Gene3D" id="3.40.50.980">
    <property type="match status" value="2"/>
</dbReference>
<sequence length="584" mass="64061">MYLKSPYPDPPPLPEVNVHHILFKRPDQEQLPDYTVHINPETDERVSFREHLARIEQLSTALGAPVAEGGLGLSGEGSDVVGIMSENSSDYITLVHACLRITTPFALISSYSTPFELKHALSLTKVTRIFADAKFLKTVLPVAKDIGLADDKIYVMKDPVKGKGAKEAQGRKSFWGFINLARKRKMPIVDVRPAKKDTLAYLVFSSGTSGLPKAVMISHGNLIFSIGQTIVMGQLVADVYTPPTPKTPEGIPVTLAFLPLHHTYGLHGYCFRSCLSPNTLVLPSKWDIHACLKAIPKYKITNLTLIPSVVHQIVNHPGIEKVDFSSVLSMGSGAAYLPPELATKLEKLVPSDTKFNEGYGMSEATIAAITQPFNGMLGGKLRRINGCTGVLLPGMEARTVREDGTEAGLNEPGELWLRSGNIAMGYWNNEKANRETFVDGWLHTGDTFRIDEEGYFWFADRAKDTLKVSGAQVSPVEIENCLLAHPDKLITDATVAGVSGGRTSDEKVPRAWVVLSPAGKKLGKEAVIKALQSWHQENLSKYKHLRGGIEIVSQIPKSPTGKTLRRVLQEKYEAQLKKKGKAKL</sequence>
<protein>
    <recommendedName>
        <fullName evidence="5">Acetyl-CoA synthetase-like protein</fullName>
    </recommendedName>
</protein>
<comment type="caution">
    <text evidence="3">The sequence shown here is derived from an EMBL/GenBank/DDBJ whole genome shotgun (WGS) entry which is preliminary data.</text>
</comment>
<dbReference type="AlphaFoldDB" id="A0A8S0VUW1"/>
<feature type="domain" description="AMP-binding enzyme C-terminal" evidence="2">
    <location>
        <begin position="477"/>
        <end position="562"/>
    </location>
</feature>
<evidence type="ECO:0000313" key="3">
    <source>
        <dbReference type="EMBL" id="CAA7262800.1"/>
    </source>
</evidence>
<dbReference type="PANTHER" id="PTHR24096">
    <property type="entry name" value="LONG-CHAIN-FATTY-ACID--COA LIGASE"/>
    <property type="match status" value="1"/>
</dbReference>
<dbReference type="InterPro" id="IPR020845">
    <property type="entry name" value="AMP-binding_CS"/>
</dbReference>
<dbReference type="Gene3D" id="2.30.38.10">
    <property type="entry name" value="Luciferase, Domain 3"/>
    <property type="match status" value="1"/>
</dbReference>